<accession>A0A4R5ASU7</accession>
<dbReference type="EMBL" id="SMKY01000150">
    <property type="protein sequence ID" value="TDD75803.1"/>
    <property type="molecule type" value="Genomic_DNA"/>
</dbReference>
<organism evidence="2 3">
    <name type="scientific">Actinomadura darangshiensis</name>
    <dbReference type="NCBI Taxonomy" id="705336"/>
    <lineage>
        <taxon>Bacteria</taxon>
        <taxon>Bacillati</taxon>
        <taxon>Actinomycetota</taxon>
        <taxon>Actinomycetes</taxon>
        <taxon>Streptosporangiales</taxon>
        <taxon>Thermomonosporaceae</taxon>
        <taxon>Actinomadura</taxon>
    </lineage>
</organism>
<dbReference type="RefSeq" id="WP_132200419.1">
    <property type="nucleotide sequence ID" value="NZ_SMKY01000150.1"/>
</dbReference>
<reference evidence="2 3" key="1">
    <citation type="submission" date="2019-03" db="EMBL/GenBank/DDBJ databases">
        <title>Draft genome sequences of novel Actinobacteria.</title>
        <authorList>
            <person name="Sahin N."/>
            <person name="Ay H."/>
            <person name="Saygin H."/>
        </authorList>
    </citation>
    <scope>NUCLEOTIDE SEQUENCE [LARGE SCALE GENOMIC DNA]</scope>
    <source>
        <strain evidence="2 3">DSM 45941</strain>
    </source>
</reference>
<feature type="region of interest" description="Disordered" evidence="1">
    <location>
        <begin position="57"/>
        <end position="76"/>
    </location>
</feature>
<proteinExistence type="predicted"/>
<dbReference type="Proteomes" id="UP000295578">
    <property type="component" value="Unassembled WGS sequence"/>
</dbReference>
<sequence length="76" mass="8494">MYTESRAAPRWAGKPLRRLTAAELAEALGYLERHRPEDDVLGRALAAEFARRTAATEFARTTTAQPQTPPLQRDTV</sequence>
<name>A0A4R5ASU7_9ACTN</name>
<dbReference type="AlphaFoldDB" id="A0A4R5ASU7"/>
<comment type="caution">
    <text evidence="2">The sequence shown here is derived from an EMBL/GenBank/DDBJ whole genome shotgun (WGS) entry which is preliminary data.</text>
</comment>
<evidence type="ECO:0000256" key="1">
    <source>
        <dbReference type="SAM" id="MobiDB-lite"/>
    </source>
</evidence>
<feature type="non-terminal residue" evidence="2">
    <location>
        <position position="76"/>
    </location>
</feature>
<gene>
    <name evidence="2" type="ORF">E1293_27655</name>
</gene>
<evidence type="ECO:0000313" key="3">
    <source>
        <dbReference type="Proteomes" id="UP000295578"/>
    </source>
</evidence>
<evidence type="ECO:0000313" key="2">
    <source>
        <dbReference type="EMBL" id="TDD75803.1"/>
    </source>
</evidence>
<keyword evidence="3" id="KW-1185">Reference proteome</keyword>
<protein>
    <submittedName>
        <fullName evidence="2">Uncharacterized protein</fullName>
    </submittedName>
</protein>